<dbReference type="PROSITE" id="PS00194">
    <property type="entry name" value="THIOREDOXIN_1"/>
    <property type="match status" value="1"/>
</dbReference>
<organism evidence="8 9">
    <name type="scientific">Hymenochirus boettgeri</name>
    <name type="common">Congo dwarf clawed frog</name>
    <dbReference type="NCBI Taxonomy" id="247094"/>
    <lineage>
        <taxon>Eukaryota</taxon>
        <taxon>Metazoa</taxon>
        <taxon>Chordata</taxon>
        <taxon>Craniata</taxon>
        <taxon>Vertebrata</taxon>
        <taxon>Euteleostomi</taxon>
        <taxon>Amphibia</taxon>
        <taxon>Batrachia</taxon>
        <taxon>Anura</taxon>
        <taxon>Pipoidea</taxon>
        <taxon>Pipidae</taxon>
        <taxon>Pipinae</taxon>
        <taxon>Hymenochirus</taxon>
    </lineage>
</organism>
<comment type="similarity">
    <text evidence="4">Belongs to the thioredoxin family.</text>
</comment>
<keyword evidence="3 6" id="KW-0676">Redox-active center</keyword>
<dbReference type="PIRSF" id="PIRSF000077">
    <property type="entry name" value="Thioredoxin"/>
    <property type="match status" value="1"/>
</dbReference>
<dbReference type="SUPFAM" id="SSF52833">
    <property type="entry name" value="Thioredoxin-like"/>
    <property type="match status" value="1"/>
</dbReference>
<evidence type="ECO:0000256" key="4">
    <source>
        <dbReference type="PIRNR" id="PIRNR000077"/>
    </source>
</evidence>
<evidence type="ECO:0000256" key="6">
    <source>
        <dbReference type="PIRSR" id="PIRSR000077-4"/>
    </source>
</evidence>
<dbReference type="OrthoDB" id="2121326at2759"/>
<dbReference type="PANTHER" id="PTHR46115">
    <property type="entry name" value="THIOREDOXIN-LIKE PROTEIN 1"/>
    <property type="match status" value="1"/>
</dbReference>
<evidence type="ECO:0000256" key="3">
    <source>
        <dbReference type="ARBA" id="ARBA00023284"/>
    </source>
</evidence>
<feature type="site" description="Contributes to redox potential value" evidence="5">
    <location>
        <position position="34"/>
    </location>
</feature>
<dbReference type="Gene3D" id="3.40.30.10">
    <property type="entry name" value="Glutaredoxin"/>
    <property type="match status" value="1"/>
</dbReference>
<evidence type="ECO:0000256" key="1">
    <source>
        <dbReference type="ARBA" id="ARBA00022799"/>
    </source>
</evidence>
<feature type="active site" description="Nucleophile" evidence="5">
    <location>
        <position position="35"/>
    </location>
</feature>
<dbReference type="Pfam" id="PF00085">
    <property type="entry name" value="Thioredoxin"/>
    <property type="match status" value="1"/>
</dbReference>
<evidence type="ECO:0000256" key="5">
    <source>
        <dbReference type="PIRSR" id="PIRSR000077-1"/>
    </source>
</evidence>
<dbReference type="AlphaFoldDB" id="A0A8T2KF95"/>
<keyword evidence="2 6" id="KW-1015">Disulfide bond</keyword>
<dbReference type="InterPro" id="IPR005746">
    <property type="entry name" value="Thioredoxin"/>
</dbReference>
<dbReference type="InterPro" id="IPR036249">
    <property type="entry name" value="Thioredoxin-like_sf"/>
</dbReference>
<name>A0A8T2KF95_9PIPI</name>
<dbReference type="CDD" id="cd02947">
    <property type="entry name" value="TRX_family"/>
    <property type="match status" value="1"/>
</dbReference>
<dbReference type="PROSITE" id="PS51352">
    <property type="entry name" value="THIOREDOXIN_2"/>
    <property type="match status" value="1"/>
</dbReference>
<feature type="disulfide bond" description="Redox-active" evidence="6">
    <location>
        <begin position="32"/>
        <end position="35"/>
    </location>
</feature>
<comment type="caution">
    <text evidence="8">The sequence shown here is derived from an EMBL/GenBank/DDBJ whole genome shotgun (WGS) entry which is preliminary data.</text>
</comment>
<sequence>MVKQLKNLNEFHETLKAAGCTLVVIDFTATWCGPCKFISPVFEKLSEELSNVIFCKVDVDDASDVSEHCKIQSMPTFVFYKNNNKIEQFSGANADKLKETIKRLS</sequence>
<gene>
    <name evidence="8" type="ORF">GDO86_001315</name>
</gene>
<keyword evidence="1" id="KW-0702">S-nitrosylation</keyword>
<dbReference type="InterPro" id="IPR013766">
    <property type="entry name" value="Thioredoxin_domain"/>
</dbReference>
<reference evidence="8" key="1">
    <citation type="thesis" date="2020" institute="ProQuest LLC" country="789 East Eisenhower Parkway, Ann Arbor, MI, USA">
        <title>Comparative Genomics and Chromosome Evolution.</title>
        <authorList>
            <person name="Mudd A.B."/>
        </authorList>
    </citation>
    <scope>NUCLEOTIDE SEQUENCE</scope>
    <source>
        <strain evidence="8">Female2</strain>
        <tissue evidence="8">Blood</tissue>
    </source>
</reference>
<evidence type="ECO:0000259" key="7">
    <source>
        <dbReference type="PROSITE" id="PS51352"/>
    </source>
</evidence>
<dbReference type="GO" id="GO:0015035">
    <property type="term" value="F:protein-disulfide reductase activity"/>
    <property type="evidence" value="ECO:0007669"/>
    <property type="project" value="InterPro"/>
</dbReference>
<dbReference type="PRINTS" id="PR00421">
    <property type="entry name" value="THIOREDOXIN"/>
</dbReference>
<evidence type="ECO:0000256" key="2">
    <source>
        <dbReference type="ARBA" id="ARBA00023157"/>
    </source>
</evidence>
<dbReference type="Proteomes" id="UP000812440">
    <property type="component" value="Chromosome 1"/>
</dbReference>
<evidence type="ECO:0000313" key="9">
    <source>
        <dbReference type="Proteomes" id="UP000812440"/>
    </source>
</evidence>
<evidence type="ECO:0000313" key="8">
    <source>
        <dbReference type="EMBL" id="KAG8455043.1"/>
    </source>
</evidence>
<accession>A0A8T2KF95</accession>
<feature type="site" description="Deprotonates C-terminal active site Cys" evidence="5">
    <location>
        <position position="26"/>
    </location>
</feature>
<feature type="domain" description="Thioredoxin" evidence="7">
    <location>
        <begin position="1"/>
        <end position="105"/>
    </location>
</feature>
<feature type="site" description="Contributes to redox potential value" evidence="5">
    <location>
        <position position="33"/>
    </location>
</feature>
<dbReference type="EMBL" id="JAACNH010000001">
    <property type="protein sequence ID" value="KAG8455043.1"/>
    <property type="molecule type" value="Genomic_DNA"/>
</dbReference>
<protein>
    <recommendedName>
        <fullName evidence="4">Thioredoxin</fullName>
    </recommendedName>
</protein>
<feature type="active site" description="Nucleophile" evidence="5">
    <location>
        <position position="32"/>
    </location>
</feature>
<dbReference type="FunFam" id="3.40.30.10:FF:000245">
    <property type="entry name" value="Thioredoxin"/>
    <property type="match status" value="1"/>
</dbReference>
<proteinExistence type="inferred from homology"/>
<keyword evidence="9" id="KW-1185">Reference proteome</keyword>
<dbReference type="InterPro" id="IPR017937">
    <property type="entry name" value="Thioredoxin_CS"/>
</dbReference>